<protein>
    <submittedName>
        <fullName evidence="1">Uncharacterized protein</fullName>
    </submittedName>
</protein>
<dbReference type="Proteomes" id="UP000027222">
    <property type="component" value="Unassembled WGS sequence"/>
</dbReference>
<organism evidence="1 2">
    <name type="scientific">Galerina marginata (strain CBS 339.88)</name>
    <dbReference type="NCBI Taxonomy" id="685588"/>
    <lineage>
        <taxon>Eukaryota</taxon>
        <taxon>Fungi</taxon>
        <taxon>Dikarya</taxon>
        <taxon>Basidiomycota</taxon>
        <taxon>Agaricomycotina</taxon>
        <taxon>Agaricomycetes</taxon>
        <taxon>Agaricomycetidae</taxon>
        <taxon>Agaricales</taxon>
        <taxon>Agaricineae</taxon>
        <taxon>Strophariaceae</taxon>
        <taxon>Galerina</taxon>
    </lineage>
</organism>
<sequence length="101" mass="11233">MNTTSQRLVRRSEHLRGRLKSLKSSTRLTCHRNGALLTFAIAQYISPGRPPRGLEVSRIFPLTFSGLHHVALQFQLPTMHTTELHAPSSVDPSSRIGLSGF</sequence>
<proteinExistence type="predicted"/>
<gene>
    <name evidence="1" type="ORF">GALMADRAFT_1139061</name>
</gene>
<reference evidence="2" key="1">
    <citation type="journal article" date="2014" name="Proc. Natl. Acad. Sci. U.S.A.">
        <title>Extensive sampling of basidiomycete genomes demonstrates inadequacy of the white-rot/brown-rot paradigm for wood decay fungi.</title>
        <authorList>
            <person name="Riley R."/>
            <person name="Salamov A.A."/>
            <person name="Brown D.W."/>
            <person name="Nagy L.G."/>
            <person name="Floudas D."/>
            <person name="Held B.W."/>
            <person name="Levasseur A."/>
            <person name="Lombard V."/>
            <person name="Morin E."/>
            <person name="Otillar R."/>
            <person name="Lindquist E.A."/>
            <person name="Sun H."/>
            <person name="LaButti K.M."/>
            <person name="Schmutz J."/>
            <person name="Jabbour D."/>
            <person name="Luo H."/>
            <person name="Baker S.E."/>
            <person name="Pisabarro A.G."/>
            <person name="Walton J.D."/>
            <person name="Blanchette R.A."/>
            <person name="Henrissat B."/>
            <person name="Martin F."/>
            <person name="Cullen D."/>
            <person name="Hibbett D.S."/>
            <person name="Grigoriev I.V."/>
        </authorList>
    </citation>
    <scope>NUCLEOTIDE SEQUENCE [LARGE SCALE GENOMIC DNA]</scope>
    <source>
        <strain evidence="2">CBS 339.88</strain>
    </source>
</reference>
<dbReference type="AlphaFoldDB" id="A0A067SG47"/>
<name>A0A067SG47_GALM3</name>
<evidence type="ECO:0000313" key="1">
    <source>
        <dbReference type="EMBL" id="KDR66724.1"/>
    </source>
</evidence>
<evidence type="ECO:0000313" key="2">
    <source>
        <dbReference type="Proteomes" id="UP000027222"/>
    </source>
</evidence>
<accession>A0A067SG47</accession>
<dbReference type="EMBL" id="KL142420">
    <property type="protein sequence ID" value="KDR66724.1"/>
    <property type="molecule type" value="Genomic_DNA"/>
</dbReference>
<keyword evidence="2" id="KW-1185">Reference proteome</keyword>
<dbReference type="HOGENOM" id="CLU_2291916_0_0_1"/>